<name>A0A371HL04_MUCPR</name>
<keyword evidence="3" id="KW-1185">Reference proteome</keyword>
<dbReference type="AlphaFoldDB" id="A0A371HL04"/>
<feature type="region of interest" description="Disordered" evidence="1">
    <location>
        <begin position="37"/>
        <end position="62"/>
    </location>
</feature>
<feature type="compositionally biased region" description="Basic and acidic residues" evidence="1">
    <location>
        <begin position="46"/>
        <end position="62"/>
    </location>
</feature>
<proteinExistence type="predicted"/>
<accession>A0A371HL04</accession>
<protein>
    <submittedName>
        <fullName evidence="2">Uncharacterized protein</fullName>
    </submittedName>
</protein>
<dbReference type="Proteomes" id="UP000257109">
    <property type="component" value="Unassembled WGS sequence"/>
</dbReference>
<dbReference type="EMBL" id="QJKJ01002299">
    <property type="protein sequence ID" value="RDY03449.1"/>
    <property type="molecule type" value="Genomic_DNA"/>
</dbReference>
<evidence type="ECO:0000313" key="2">
    <source>
        <dbReference type="EMBL" id="RDY03449.1"/>
    </source>
</evidence>
<evidence type="ECO:0000256" key="1">
    <source>
        <dbReference type="SAM" id="MobiDB-lite"/>
    </source>
</evidence>
<sequence length="62" mass="7080">MAQQCYVDSLKVVTKPLKEYNISTHVKILADIELDPRPPINQGAEPIEKLKNMPLTDKEHHT</sequence>
<organism evidence="2 3">
    <name type="scientific">Mucuna pruriens</name>
    <name type="common">Velvet bean</name>
    <name type="synonym">Dolichos pruriens</name>
    <dbReference type="NCBI Taxonomy" id="157652"/>
    <lineage>
        <taxon>Eukaryota</taxon>
        <taxon>Viridiplantae</taxon>
        <taxon>Streptophyta</taxon>
        <taxon>Embryophyta</taxon>
        <taxon>Tracheophyta</taxon>
        <taxon>Spermatophyta</taxon>
        <taxon>Magnoliopsida</taxon>
        <taxon>eudicotyledons</taxon>
        <taxon>Gunneridae</taxon>
        <taxon>Pentapetalae</taxon>
        <taxon>rosids</taxon>
        <taxon>fabids</taxon>
        <taxon>Fabales</taxon>
        <taxon>Fabaceae</taxon>
        <taxon>Papilionoideae</taxon>
        <taxon>50 kb inversion clade</taxon>
        <taxon>NPAAA clade</taxon>
        <taxon>indigoferoid/millettioid clade</taxon>
        <taxon>Phaseoleae</taxon>
        <taxon>Mucuna</taxon>
    </lineage>
</organism>
<reference evidence="2" key="1">
    <citation type="submission" date="2018-05" db="EMBL/GenBank/DDBJ databases">
        <title>Draft genome of Mucuna pruriens seed.</title>
        <authorList>
            <person name="Nnadi N.E."/>
            <person name="Vos R."/>
            <person name="Hasami M.H."/>
            <person name="Devisetty U.K."/>
            <person name="Aguiy J.C."/>
        </authorList>
    </citation>
    <scope>NUCLEOTIDE SEQUENCE [LARGE SCALE GENOMIC DNA]</scope>
    <source>
        <strain evidence="2">JCA_2017</strain>
    </source>
</reference>
<feature type="non-terminal residue" evidence="2">
    <location>
        <position position="1"/>
    </location>
</feature>
<evidence type="ECO:0000313" key="3">
    <source>
        <dbReference type="Proteomes" id="UP000257109"/>
    </source>
</evidence>
<gene>
    <name evidence="2" type="ORF">CR513_12959</name>
</gene>
<comment type="caution">
    <text evidence="2">The sequence shown here is derived from an EMBL/GenBank/DDBJ whole genome shotgun (WGS) entry which is preliminary data.</text>
</comment>